<evidence type="ECO:0000313" key="3">
    <source>
        <dbReference type="Proteomes" id="UP000277204"/>
    </source>
</evidence>
<protein>
    <submittedName>
        <fullName evidence="2">Uncharacterized protein</fullName>
    </submittedName>
</protein>
<proteinExistence type="predicted"/>
<keyword evidence="3" id="KW-1185">Reference proteome</keyword>
<organism evidence="2 3">
    <name type="scientific">Schistosoma margrebowiei</name>
    <dbReference type="NCBI Taxonomy" id="48269"/>
    <lineage>
        <taxon>Eukaryota</taxon>
        <taxon>Metazoa</taxon>
        <taxon>Spiralia</taxon>
        <taxon>Lophotrochozoa</taxon>
        <taxon>Platyhelminthes</taxon>
        <taxon>Trematoda</taxon>
        <taxon>Digenea</taxon>
        <taxon>Strigeidida</taxon>
        <taxon>Schistosomatoidea</taxon>
        <taxon>Schistosomatidae</taxon>
        <taxon>Schistosoma</taxon>
    </lineage>
</organism>
<sequence>MRYTQQQTRGKDIGGGLDAYCRKHQTVSQSKQELGILNSEGNEKESKDATSQEFEADIKIMNNTWRELERRAQDRVD</sequence>
<dbReference type="Proteomes" id="UP000277204">
    <property type="component" value="Unassembled WGS sequence"/>
</dbReference>
<evidence type="ECO:0000313" key="2">
    <source>
        <dbReference type="EMBL" id="VDO62410.1"/>
    </source>
</evidence>
<name>A0A183LLE7_9TREM</name>
<feature type="compositionally biased region" description="Basic and acidic residues" evidence="1">
    <location>
        <begin position="41"/>
        <end position="50"/>
    </location>
</feature>
<dbReference type="AlphaFoldDB" id="A0A183LLE7"/>
<feature type="region of interest" description="Disordered" evidence="1">
    <location>
        <begin position="30"/>
        <end position="55"/>
    </location>
</feature>
<accession>A0A183LLE7</accession>
<evidence type="ECO:0000256" key="1">
    <source>
        <dbReference type="SAM" id="MobiDB-lite"/>
    </source>
</evidence>
<dbReference type="EMBL" id="UZAI01001481">
    <property type="protein sequence ID" value="VDO62410.1"/>
    <property type="molecule type" value="Genomic_DNA"/>
</dbReference>
<gene>
    <name evidence="2" type="ORF">SMRZ_LOCUS4622</name>
</gene>
<reference evidence="2 3" key="1">
    <citation type="submission" date="2018-11" db="EMBL/GenBank/DDBJ databases">
        <authorList>
            <consortium name="Pathogen Informatics"/>
        </authorList>
    </citation>
    <scope>NUCLEOTIDE SEQUENCE [LARGE SCALE GENOMIC DNA]</scope>
    <source>
        <strain evidence="2 3">Zambia</strain>
    </source>
</reference>